<dbReference type="InterPro" id="IPR007081">
    <property type="entry name" value="RNA_pol_Rpb1_5"/>
</dbReference>
<dbReference type="Gene3D" id="6.10.250.2940">
    <property type="match status" value="1"/>
</dbReference>
<dbReference type="CDD" id="cd01435">
    <property type="entry name" value="RNAP_I_RPA1_N"/>
    <property type="match status" value="1"/>
</dbReference>
<comment type="function">
    <text evidence="11">DNA-dependent RNA polymerase catalyzes the transcription of DNA into RNA using the four ribonucleoside triphosphates as substrates.</text>
</comment>
<comment type="subcellular location">
    <subcellularLocation>
        <location evidence="1">Nucleus</location>
    </subcellularLocation>
</comment>
<dbReference type="Pfam" id="PF00623">
    <property type="entry name" value="RNA_pol_Rpb1_2"/>
    <property type="match status" value="1"/>
</dbReference>
<evidence type="ECO:0000256" key="8">
    <source>
        <dbReference type="ARBA" id="ARBA00022842"/>
    </source>
</evidence>
<dbReference type="SMART" id="SM00663">
    <property type="entry name" value="RPOLA_N"/>
    <property type="match status" value="1"/>
</dbReference>
<keyword evidence="9 11" id="KW-0804">Transcription</keyword>
<dbReference type="Gene3D" id="1.10.132.30">
    <property type="match status" value="1"/>
</dbReference>
<dbReference type="Pfam" id="PF04998">
    <property type="entry name" value="RNA_pol_Rpb1_5"/>
    <property type="match status" value="1"/>
</dbReference>
<comment type="similarity">
    <text evidence="2 11">Belongs to the RNA polymerase beta' chain family.</text>
</comment>
<organism evidence="14 15">
    <name type="scientific">Stephanodiscus triporus</name>
    <dbReference type="NCBI Taxonomy" id="2934178"/>
    <lineage>
        <taxon>Eukaryota</taxon>
        <taxon>Sar</taxon>
        <taxon>Stramenopiles</taxon>
        <taxon>Ochrophyta</taxon>
        <taxon>Bacillariophyta</taxon>
        <taxon>Coscinodiscophyceae</taxon>
        <taxon>Thalassiosirophycidae</taxon>
        <taxon>Stephanodiscales</taxon>
        <taxon>Stephanodiscaceae</taxon>
        <taxon>Stephanodiscus</taxon>
    </lineage>
</organism>
<evidence type="ECO:0000256" key="9">
    <source>
        <dbReference type="ARBA" id="ARBA00023163"/>
    </source>
</evidence>
<dbReference type="Pfam" id="PF05000">
    <property type="entry name" value="RNA_pol_Rpb1_4"/>
    <property type="match status" value="1"/>
</dbReference>
<dbReference type="Gene3D" id="1.10.150.390">
    <property type="match status" value="1"/>
</dbReference>
<feature type="region of interest" description="Disordered" evidence="12">
    <location>
        <begin position="321"/>
        <end position="395"/>
    </location>
</feature>
<dbReference type="Gene3D" id="6.20.50.80">
    <property type="match status" value="1"/>
</dbReference>
<dbReference type="EMBL" id="JALLAZ020000823">
    <property type="protein sequence ID" value="KAL3786535.1"/>
    <property type="molecule type" value="Genomic_DNA"/>
</dbReference>
<dbReference type="PANTHER" id="PTHR19376">
    <property type="entry name" value="DNA-DIRECTED RNA POLYMERASE"/>
    <property type="match status" value="1"/>
</dbReference>
<feature type="compositionally biased region" description="Acidic residues" evidence="12">
    <location>
        <begin position="1613"/>
        <end position="1623"/>
    </location>
</feature>
<evidence type="ECO:0000256" key="4">
    <source>
        <dbReference type="ARBA" id="ARBA00022679"/>
    </source>
</evidence>
<dbReference type="InterPro" id="IPR038120">
    <property type="entry name" value="Rpb1_funnel_sf"/>
</dbReference>
<evidence type="ECO:0000256" key="1">
    <source>
        <dbReference type="ARBA" id="ARBA00004123"/>
    </source>
</evidence>
<dbReference type="InterPro" id="IPR000722">
    <property type="entry name" value="RNA_pol_asu"/>
</dbReference>
<feature type="compositionally biased region" description="Basic and acidic residues" evidence="12">
    <location>
        <begin position="1603"/>
        <end position="1612"/>
    </location>
</feature>
<dbReference type="PANTHER" id="PTHR19376:SF11">
    <property type="entry name" value="DNA-DIRECTED RNA POLYMERASE I SUBUNIT RPA1"/>
    <property type="match status" value="1"/>
</dbReference>
<dbReference type="Proteomes" id="UP001530315">
    <property type="component" value="Unassembled WGS sequence"/>
</dbReference>
<keyword evidence="3 11" id="KW-0240">DNA-directed RNA polymerase</keyword>
<dbReference type="Gene3D" id="3.30.1490.180">
    <property type="entry name" value="RNA polymerase ii"/>
    <property type="match status" value="1"/>
</dbReference>
<dbReference type="InterPro" id="IPR042102">
    <property type="entry name" value="RNA_pol_Rpb1_3_sf"/>
</dbReference>
<gene>
    <name evidence="14" type="ORF">ACHAW5_011044</name>
</gene>
<feature type="compositionally biased region" description="Basic and acidic residues" evidence="12">
    <location>
        <begin position="1547"/>
        <end position="1560"/>
    </location>
</feature>
<evidence type="ECO:0000256" key="5">
    <source>
        <dbReference type="ARBA" id="ARBA00022695"/>
    </source>
</evidence>
<dbReference type="InterPro" id="IPR007083">
    <property type="entry name" value="RNA_pol_Rpb1_4"/>
</dbReference>
<keyword evidence="10" id="KW-0539">Nucleus</keyword>
<dbReference type="InterPro" id="IPR007080">
    <property type="entry name" value="RNA_pol_Rpb1_1"/>
</dbReference>
<evidence type="ECO:0000313" key="15">
    <source>
        <dbReference type="Proteomes" id="UP001530315"/>
    </source>
</evidence>
<evidence type="ECO:0000259" key="13">
    <source>
        <dbReference type="SMART" id="SM00663"/>
    </source>
</evidence>
<accession>A0ABD3PEK6</accession>
<feature type="compositionally biased region" description="Acidic residues" evidence="12">
    <location>
        <begin position="347"/>
        <end position="360"/>
    </location>
</feature>
<protein>
    <recommendedName>
        <fullName evidence="11">DNA-directed RNA polymerase subunit</fullName>
        <ecNumber evidence="11">2.7.7.6</ecNumber>
    </recommendedName>
</protein>
<evidence type="ECO:0000256" key="7">
    <source>
        <dbReference type="ARBA" id="ARBA00022833"/>
    </source>
</evidence>
<keyword evidence="7" id="KW-0862">Zinc</keyword>
<feature type="domain" description="RNA polymerase N-terminal" evidence="13">
    <location>
        <begin position="404"/>
        <end position="753"/>
    </location>
</feature>
<dbReference type="CDD" id="cd02735">
    <property type="entry name" value="RNAP_I_Rpa1_C"/>
    <property type="match status" value="1"/>
</dbReference>
<dbReference type="GO" id="GO:0003899">
    <property type="term" value="F:DNA-directed RNA polymerase activity"/>
    <property type="evidence" value="ECO:0007669"/>
    <property type="project" value="UniProtKB-EC"/>
</dbReference>
<dbReference type="GO" id="GO:0005736">
    <property type="term" value="C:RNA polymerase I complex"/>
    <property type="evidence" value="ECO:0007669"/>
    <property type="project" value="UniProtKB-ARBA"/>
</dbReference>
<evidence type="ECO:0000313" key="14">
    <source>
        <dbReference type="EMBL" id="KAL3786535.1"/>
    </source>
</evidence>
<keyword evidence="4 11" id="KW-0808">Transferase</keyword>
<dbReference type="SUPFAM" id="SSF64484">
    <property type="entry name" value="beta and beta-prime subunits of DNA dependent RNA-polymerase"/>
    <property type="match status" value="1"/>
</dbReference>
<dbReference type="Gene3D" id="2.40.40.20">
    <property type="match status" value="1"/>
</dbReference>
<dbReference type="Gene3D" id="1.10.274.100">
    <property type="entry name" value="RNA polymerase Rpb1, domain 3"/>
    <property type="match status" value="1"/>
</dbReference>
<evidence type="ECO:0000256" key="12">
    <source>
        <dbReference type="SAM" id="MobiDB-lite"/>
    </source>
</evidence>
<proteinExistence type="inferred from homology"/>
<comment type="caution">
    <text evidence="14">The sequence shown here is derived from an EMBL/GenBank/DDBJ whole genome shotgun (WGS) entry which is preliminary data.</text>
</comment>
<keyword evidence="15" id="KW-1185">Reference proteome</keyword>
<dbReference type="InterPro" id="IPR015699">
    <property type="entry name" value="DNA-dir_RNA_pol1_lsu_N"/>
</dbReference>
<keyword evidence="8" id="KW-0460">Magnesium</keyword>
<dbReference type="Pfam" id="PF04983">
    <property type="entry name" value="RNA_pol_Rpb1_3"/>
    <property type="match status" value="1"/>
</dbReference>
<dbReference type="Pfam" id="PF04997">
    <property type="entry name" value="RNA_pol_Rpb1_1"/>
    <property type="match status" value="1"/>
</dbReference>
<dbReference type="GO" id="GO:0046872">
    <property type="term" value="F:metal ion binding"/>
    <property type="evidence" value="ECO:0007669"/>
    <property type="project" value="UniProtKB-KW"/>
</dbReference>
<evidence type="ECO:0000256" key="2">
    <source>
        <dbReference type="ARBA" id="ARBA00006460"/>
    </source>
</evidence>
<evidence type="ECO:0000256" key="3">
    <source>
        <dbReference type="ARBA" id="ARBA00022478"/>
    </source>
</evidence>
<dbReference type="Gene3D" id="3.30.70.2850">
    <property type="match status" value="1"/>
</dbReference>
<feature type="compositionally biased region" description="Acidic residues" evidence="12">
    <location>
        <begin position="211"/>
        <end position="254"/>
    </location>
</feature>
<feature type="region of interest" description="Disordered" evidence="12">
    <location>
        <begin position="207"/>
        <end position="282"/>
    </location>
</feature>
<dbReference type="InterPro" id="IPR007066">
    <property type="entry name" value="RNA_pol_Rpb1_3"/>
</dbReference>
<reference evidence="14 15" key="1">
    <citation type="submission" date="2024-10" db="EMBL/GenBank/DDBJ databases">
        <title>Updated reference genomes for cyclostephanoid diatoms.</title>
        <authorList>
            <person name="Roberts W.R."/>
            <person name="Alverson A.J."/>
        </authorList>
    </citation>
    <scope>NUCLEOTIDE SEQUENCE [LARGE SCALE GENOMIC DNA]</scope>
    <source>
        <strain evidence="14 15">AJA276-08</strain>
    </source>
</reference>
<comment type="catalytic activity">
    <reaction evidence="11">
        <text>RNA(n) + a ribonucleoside 5'-triphosphate = RNA(n+1) + diphosphate</text>
        <dbReference type="Rhea" id="RHEA:21248"/>
        <dbReference type="Rhea" id="RHEA-COMP:14527"/>
        <dbReference type="Rhea" id="RHEA-COMP:17342"/>
        <dbReference type="ChEBI" id="CHEBI:33019"/>
        <dbReference type="ChEBI" id="CHEBI:61557"/>
        <dbReference type="ChEBI" id="CHEBI:140395"/>
        <dbReference type="EC" id="2.7.7.6"/>
    </reaction>
</comment>
<keyword evidence="6" id="KW-0479">Metal-binding</keyword>
<keyword evidence="5 11" id="KW-0548">Nucleotidyltransferase</keyword>
<evidence type="ECO:0000256" key="6">
    <source>
        <dbReference type="ARBA" id="ARBA00022723"/>
    </source>
</evidence>
<name>A0ABD3PEK6_9STRA</name>
<sequence length="1847" mass="202334">MSWTNNPANLNQSVVRHSPSSVSFGVYTDDEVRQRSVCEITSSATYDALRNPLPRGLYDPLLGPTSTYDNSTCVTCGQVQPLCPGHFGHVELCVPLMHPLFFPKLLTLMRMKCLSCHEFRLSRRQCRVYATKLHLIDAGRADEGLGLDEELAGAARRATEGMTTAADGGGGGAPPPPDAEARREMLIAARNRRSNLAERVRIRSACGTLNGEEEDDDEDMDDDDENVAADSEDEVDDDGPGNGPVDDEAEEEASESAGVGGRASSRKASVSTSKADAESRRRQDNFMNTLEVEAQCRLTWERQPFLCSKFFGSAHSPDVGEGGMIGGAPVAHPRDGIPFSPPGAKDENDDDDDDDDDDDASSGNDDSAYVTEEEGGVVPSRRRNRSNSMTSNAERALGGGRGYTVFFLRVLPVPPSRFRPPVVMGGMTIEHSQNYYLSRAIELNAQLRTLFNVTLELTREEGALKGGGTEIASGSIGRQLRKVREERERTQANSLRIWVDLQTTVNCFMDSTRDPKGAASSGGAPNGIRQLLEKKEGIFRKHMMGKRVNFACRSVISPDPYIGTNEIGLPLHFARTLTFPTPVTGLNVTEMRELVRRGPTEYPGAVWVEFPNGQRVDLSKMKERGRNAIAARLLSSGGSGGMGVVKVGRQLKDGDMVLMNRQPTLHKPGIMAHRVRVLFSPTQNTLRMHYANCNTYNADYDGDEMNCHFPQSYLAMAESHFIASTDEQFIVPTDGSPLRGLIQDHVDAGVKLTQMNTFIEREEYQQLLFAALGSLPGLELIRSDADIELLPPAICKPKELWTGKQVISTLLNHLRKGNDRDEDPYFNFPGLSVELKAKTPATAFGASYNEHNVIVRDGDLLQGVLDKAAFGASEFSLTHAVFEAYGPSRAGLLLNALGRLFTAYIQYYSGHSCRMEDLILTPEADEKRRQVVKEAYSIGSHAAKAWADSDGGKVDIPDVAQLPKSREPLKPHENAATASKIAELLSGGEGKLNAAALDGFMQSQVNPLASSIIKLCLPDGLAVPFPENTFGLMTTTGAKGSMVNQSQVSCSLGQQALEGRRVPRMSSGRTLPSFAPYDPNPRADGFITDRFLTGVRPQEYYFHCMAGREGLVDTAVKTSRSGYLQRCLVKHLEELKVSYDHTVRDGEGGVVQFLYGEDGVDPTKAPHLDCEPRTFEFLARNHKSLEKKYPALPGSSLDIAIADCKRANEVKRGSRDLLAKGSFVRVRKSRLVSEWVRGAIIEGWFDAKIMKKHKDGLHYDIKYLHDGRTATNVPKFVNLNYCGSKETPANSFHCDIIKPGIPDPILSDITRENGKYRIGSSGACVSERVARLASQAMKDSAVKTAIENSGLSNSGFSQLVATKYSSALVSPGEAVGSIAAQSIGEPSTQMTLNTFHLAGAGANVTLGIPRLREIIMTASRDLKTPTMSVPLRSAVTDREALRLTREFTKVSLMDLLASHEGITIRETLEASVGSNWDRCYYVTLKLHPAERIMEAFGLSLEDIASVVTKRFLPKLAFVMKAEMKRSATSDKMSSIEVIGGSSSDFVISEKADEPENESKKNSKKKQKDDQEYDDEVANDEDGVAGSRFGHRKEMTSYGDMDDDEKKMSKEPADEIFDDSDGSDAEPAVISEAESDDGFDSKSTNTVRISKSKNSLILDPLRVDPSTCPLLMVGLVERAAENTIVRARPNITEGFVNNEESRGRCLQLAGCNFEEIWRLSENVVDHNKLVSNHIWGIRCAYGVEAARMSIADQIRGVFAVYGIAVDPRHLSLIADFMTYDGEYKPMNRIGMADISSTFLQMSFESTSVFMVDAALHKRNDPMMSPSANIVMGHPIRHGTGAFECIAKA</sequence>
<feature type="region of interest" description="Disordered" evidence="12">
    <location>
        <begin position="1546"/>
        <end position="1624"/>
    </location>
</feature>
<dbReference type="Gene3D" id="4.10.860.120">
    <property type="entry name" value="RNA polymerase II, clamp domain"/>
    <property type="match status" value="1"/>
</dbReference>
<evidence type="ECO:0000256" key="11">
    <source>
        <dbReference type="RuleBase" id="RU004279"/>
    </source>
</evidence>
<dbReference type="EC" id="2.7.7.6" evidence="11"/>
<evidence type="ECO:0000256" key="10">
    <source>
        <dbReference type="ARBA" id="ARBA00023242"/>
    </source>
</evidence>
<dbReference type="InterPro" id="IPR006592">
    <property type="entry name" value="RNA_pol_N"/>
</dbReference>
<dbReference type="InterPro" id="IPR045867">
    <property type="entry name" value="DNA-dir_RpoC_beta_prime"/>
</dbReference>
<dbReference type="InterPro" id="IPR047107">
    <property type="entry name" value="DNA-dir_RNA_pol1_lsu_C"/>
</dbReference>
<dbReference type="InterPro" id="IPR044893">
    <property type="entry name" value="RNA_pol_Rpb1_clamp_domain"/>
</dbReference>
<feature type="compositionally biased region" description="Acidic residues" evidence="12">
    <location>
        <begin position="1570"/>
        <end position="1582"/>
    </location>
</feature>